<protein>
    <submittedName>
        <fullName evidence="4">CCHC-type domain-containing protein</fullName>
    </submittedName>
</protein>
<name>A0A183HCE8_9BILA</name>
<gene>
    <name evidence="2" type="ORF">OFLC_LOCUS5159</name>
</gene>
<evidence type="ECO:0000313" key="4">
    <source>
        <dbReference type="WBParaSite" id="OFLC_0000515901-mRNA-1"/>
    </source>
</evidence>
<sequence>MSIHYLISGGSCNLCGSQKHLRKDCPLKKGADGNSQRESLVAARNNATGGDDDVLNVESNTESSRAKKMKLERKVVRI</sequence>
<organism evidence="4">
    <name type="scientific">Onchocerca flexuosa</name>
    <dbReference type="NCBI Taxonomy" id="387005"/>
    <lineage>
        <taxon>Eukaryota</taxon>
        <taxon>Metazoa</taxon>
        <taxon>Ecdysozoa</taxon>
        <taxon>Nematoda</taxon>
        <taxon>Chromadorea</taxon>
        <taxon>Rhabditida</taxon>
        <taxon>Spirurina</taxon>
        <taxon>Spiruromorpha</taxon>
        <taxon>Filarioidea</taxon>
        <taxon>Onchocercidae</taxon>
        <taxon>Onchocerca</taxon>
    </lineage>
</organism>
<feature type="region of interest" description="Disordered" evidence="1">
    <location>
        <begin position="51"/>
        <end position="73"/>
    </location>
</feature>
<dbReference type="Proteomes" id="UP000267606">
    <property type="component" value="Unassembled WGS sequence"/>
</dbReference>
<evidence type="ECO:0000313" key="2">
    <source>
        <dbReference type="EMBL" id="VDO42234.1"/>
    </source>
</evidence>
<proteinExistence type="predicted"/>
<dbReference type="EMBL" id="UZAJ01004289">
    <property type="protein sequence ID" value="VDO42234.1"/>
    <property type="molecule type" value="Genomic_DNA"/>
</dbReference>
<dbReference type="STRING" id="387005.A0A183HCE8"/>
<accession>A0A183HCE8</accession>
<evidence type="ECO:0000313" key="3">
    <source>
        <dbReference type="Proteomes" id="UP000267606"/>
    </source>
</evidence>
<reference evidence="4" key="1">
    <citation type="submission" date="2016-06" db="UniProtKB">
        <authorList>
            <consortium name="WormBaseParasite"/>
        </authorList>
    </citation>
    <scope>IDENTIFICATION</scope>
</reference>
<evidence type="ECO:0000256" key="1">
    <source>
        <dbReference type="SAM" id="MobiDB-lite"/>
    </source>
</evidence>
<reference evidence="2 3" key="2">
    <citation type="submission" date="2018-11" db="EMBL/GenBank/DDBJ databases">
        <authorList>
            <consortium name="Pathogen Informatics"/>
        </authorList>
    </citation>
    <scope>NUCLEOTIDE SEQUENCE [LARGE SCALE GENOMIC DNA]</scope>
</reference>
<keyword evidence="3" id="KW-1185">Reference proteome</keyword>
<dbReference type="AlphaFoldDB" id="A0A183HCE8"/>
<dbReference type="WBParaSite" id="OFLC_0000515901-mRNA-1">
    <property type="protein sequence ID" value="OFLC_0000515901-mRNA-1"/>
    <property type="gene ID" value="OFLC_0000515901"/>
</dbReference>